<evidence type="ECO:0000313" key="2">
    <source>
        <dbReference type="EMBL" id="SUE34449.1"/>
    </source>
</evidence>
<name>A0A379MUL3_9BACT</name>
<sequence length="412" mass="45972">MKRWLILVVALLCFLPVSGRKRAVGQAETDREYWAAQAYRMAKPVLSNLAAGTLRRNMPVEQHDGAGREQYAHLEAVGRLLCGLAPWFEVSGDSIPAAEAAMRDELLAWAHAGLRNAVDSTSPDCLNFRSFGQPLVDAAFMAQAFLRSPERLWGGLDSLTQWRMIVEMKATRNTRPSYNNWLMFSATVEAFLRMAGERPDLMRTDYAFRQTDDWYVGDGQYSDGPMYHNDYYNSFVIQPMLVDAGRVMNRYYKSEAPYSDAQYARICRRASRYAGVLERSISPEGTFPVLGRSILYRTGCLQSLAQASLLKMLPKDATEGQVRSAMTAVMRRMLDAPETYDDGGWLSMGFCGAQKGAGEYYLCTGSMYLASTIFLPLGLPAGDSFWTTPAADWTTKKAWGGMPFPGDHSIGD</sequence>
<dbReference type="InterPro" id="IPR016624">
    <property type="entry name" value="UCP014753"/>
</dbReference>
<dbReference type="OrthoDB" id="9813465at2"/>
<gene>
    <name evidence="2" type="ORF">NCTC11190_01673</name>
</gene>
<reference evidence="2 3" key="1">
    <citation type="submission" date="2018-06" db="EMBL/GenBank/DDBJ databases">
        <authorList>
            <consortium name="Pathogen Informatics"/>
            <person name="Doyle S."/>
        </authorList>
    </citation>
    <scope>NUCLEOTIDE SEQUENCE [LARGE SCALE GENOMIC DNA]</scope>
    <source>
        <strain evidence="2 3">NCTC11190</strain>
    </source>
</reference>
<organism evidence="2 3">
    <name type="scientific">Rikenella microfusus</name>
    <dbReference type="NCBI Taxonomy" id="28139"/>
    <lineage>
        <taxon>Bacteria</taxon>
        <taxon>Pseudomonadati</taxon>
        <taxon>Bacteroidota</taxon>
        <taxon>Bacteroidia</taxon>
        <taxon>Bacteroidales</taxon>
        <taxon>Rikenellaceae</taxon>
        <taxon>Rikenella</taxon>
    </lineage>
</organism>
<dbReference type="PANTHER" id="PTHR35339:SF3">
    <property type="entry name" value="DUF2264 DOMAIN-CONTAINING PROTEIN"/>
    <property type="match status" value="1"/>
</dbReference>
<dbReference type="STRING" id="880526.GCA_000427365_02146"/>
<keyword evidence="3" id="KW-1185">Reference proteome</keyword>
<dbReference type="PIRSF" id="PIRSF014753">
    <property type="entry name" value="UCP014753"/>
    <property type="match status" value="1"/>
</dbReference>
<dbReference type="Pfam" id="PF10022">
    <property type="entry name" value="DUF2264"/>
    <property type="match status" value="1"/>
</dbReference>
<dbReference type="AlphaFoldDB" id="A0A379MUL3"/>
<feature type="domain" description="DUF2264" evidence="1">
    <location>
        <begin position="30"/>
        <end position="393"/>
    </location>
</feature>
<proteinExistence type="predicted"/>
<dbReference type="Proteomes" id="UP000255233">
    <property type="component" value="Unassembled WGS sequence"/>
</dbReference>
<dbReference type="InterPro" id="IPR049349">
    <property type="entry name" value="DUF2264_N"/>
</dbReference>
<evidence type="ECO:0000313" key="3">
    <source>
        <dbReference type="Proteomes" id="UP000255233"/>
    </source>
</evidence>
<dbReference type="EMBL" id="UGVL01000001">
    <property type="protein sequence ID" value="SUE34449.1"/>
    <property type="molecule type" value="Genomic_DNA"/>
</dbReference>
<dbReference type="SUPFAM" id="SSF48230">
    <property type="entry name" value="Chondroitin AC/alginate lyase"/>
    <property type="match status" value="1"/>
</dbReference>
<dbReference type="InterPro" id="IPR008929">
    <property type="entry name" value="Chondroitin_lyas"/>
</dbReference>
<protein>
    <submittedName>
        <fullName evidence="2">Uncharacterized protein conserved in bacteria</fullName>
    </submittedName>
</protein>
<dbReference type="PANTHER" id="PTHR35339">
    <property type="entry name" value="LINALOOL DEHYDRATASE_ISOMERASE DOMAIN-CONTAINING PROTEIN"/>
    <property type="match status" value="1"/>
</dbReference>
<accession>A0A379MUL3</accession>
<dbReference type="RefSeq" id="WP_027291689.1">
    <property type="nucleotide sequence ID" value="NZ_UGVL01000001.1"/>
</dbReference>
<evidence type="ECO:0000259" key="1">
    <source>
        <dbReference type="Pfam" id="PF10022"/>
    </source>
</evidence>